<dbReference type="GO" id="GO:0043130">
    <property type="term" value="F:ubiquitin binding"/>
    <property type="evidence" value="ECO:0007669"/>
    <property type="project" value="TreeGrafter"/>
</dbReference>
<keyword evidence="1" id="KW-0175">Coiled coil</keyword>
<dbReference type="PANTHER" id="PTHR23322:SF1">
    <property type="entry name" value="FAS-ASSOCIATED FACTOR 2"/>
    <property type="match status" value="1"/>
</dbReference>
<dbReference type="Proteomes" id="UP000266841">
    <property type="component" value="Unassembled WGS sequence"/>
</dbReference>
<feature type="compositionally biased region" description="Low complexity" evidence="2">
    <location>
        <begin position="127"/>
        <end position="154"/>
    </location>
</feature>
<dbReference type="Gene3D" id="3.10.20.90">
    <property type="entry name" value="Phosphatidylinositol 3-kinase Catalytic Subunit, Chain A, domain 1"/>
    <property type="match status" value="1"/>
</dbReference>
<dbReference type="EMBL" id="AGNL01048056">
    <property type="protein sequence ID" value="EJK46031.1"/>
    <property type="molecule type" value="Genomic_DNA"/>
</dbReference>
<accession>K0RAF1</accession>
<dbReference type="InterPro" id="IPR001012">
    <property type="entry name" value="UBX_dom"/>
</dbReference>
<feature type="coiled-coil region" evidence="1">
    <location>
        <begin position="183"/>
        <end position="210"/>
    </location>
</feature>
<dbReference type="AlphaFoldDB" id="K0RAF1"/>
<dbReference type="eggNOG" id="KOG1363">
    <property type="taxonomic scope" value="Eukaryota"/>
</dbReference>
<keyword evidence="5" id="KW-1185">Reference proteome</keyword>
<dbReference type="CDD" id="cd01767">
    <property type="entry name" value="UBX"/>
    <property type="match status" value="1"/>
</dbReference>
<sequence length="326" mass="36660">MNMDMNMNMADNKRKREVICLDSDSDVEMLDAEPRRKAPRVQQSGEVVCLDSDVDENELNGRKSDQRHRMKAQKKRPVKFVSESYSSEDEVSFVPSKKKPRMSSSPAESDADLAYAMRLQDEENRIAAASSSAPAGRSRSPAGKAPSRAAAAAMARLGNHQARQLKMEQDREYEETLLADQIKDIERREAEEAVRKENEAEQRMKEGQEDALTMEKACLASKLVEAKSLLRKAGEEPPMGVKGVTRLRLTLPNGKKLDRRFDSEDTLALVRAFLIVYFDEKRLDIKNFSLVGHFPKCEFGEEQANLTLEEANLAPQAVLLVIDLDS</sequence>
<dbReference type="Pfam" id="PF00789">
    <property type="entry name" value="UBX"/>
    <property type="match status" value="1"/>
</dbReference>
<feature type="region of interest" description="Disordered" evidence="2">
    <location>
        <begin position="52"/>
        <end position="154"/>
    </location>
</feature>
<evidence type="ECO:0000256" key="1">
    <source>
        <dbReference type="SAM" id="Coils"/>
    </source>
</evidence>
<feature type="domain" description="UBX" evidence="3">
    <location>
        <begin position="240"/>
        <end position="321"/>
    </location>
</feature>
<protein>
    <recommendedName>
        <fullName evidence="3">UBX domain-containing protein</fullName>
    </recommendedName>
</protein>
<dbReference type="SMART" id="SM00166">
    <property type="entry name" value="UBX"/>
    <property type="match status" value="1"/>
</dbReference>
<organism evidence="4 5">
    <name type="scientific">Thalassiosira oceanica</name>
    <name type="common">Marine diatom</name>
    <dbReference type="NCBI Taxonomy" id="159749"/>
    <lineage>
        <taxon>Eukaryota</taxon>
        <taxon>Sar</taxon>
        <taxon>Stramenopiles</taxon>
        <taxon>Ochrophyta</taxon>
        <taxon>Bacillariophyta</taxon>
        <taxon>Coscinodiscophyceae</taxon>
        <taxon>Thalassiosirophycidae</taxon>
        <taxon>Thalassiosirales</taxon>
        <taxon>Thalassiosiraceae</taxon>
        <taxon>Thalassiosira</taxon>
    </lineage>
</organism>
<dbReference type="SUPFAM" id="SSF54236">
    <property type="entry name" value="Ubiquitin-like"/>
    <property type="match status" value="1"/>
</dbReference>
<dbReference type="GO" id="GO:0036503">
    <property type="term" value="P:ERAD pathway"/>
    <property type="evidence" value="ECO:0007669"/>
    <property type="project" value="TreeGrafter"/>
</dbReference>
<comment type="caution">
    <text evidence="4">The sequence shown here is derived from an EMBL/GenBank/DDBJ whole genome shotgun (WGS) entry which is preliminary data.</text>
</comment>
<reference evidence="4 5" key="1">
    <citation type="journal article" date="2012" name="Genome Biol.">
        <title>Genome and low-iron response of an oceanic diatom adapted to chronic iron limitation.</title>
        <authorList>
            <person name="Lommer M."/>
            <person name="Specht M."/>
            <person name="Roy A.S."/>
            <person name="Kraemer L."/>
            <person name="Andreson R."/>
            <person name="Gutowska M.A."/>
            <person name="Wolf J."/>
            <person name="Bergner S.V."/>
            <person name="Schilhabel M.B."/>
            <person name="Klostermeier U.C."/>
            <person name="Beiko R.G."/>
            <person name="Rosenstiel P."/>
            <person name="Hippler M."/>
            <person name="Laroche J."/>
        </authorList>
    </citation>
    <scope>NUCLEOTIDE SEQUENCE [LARGE SCALE GENOMIC DNA]</scope>
    <source>
        <strain evidence="4 5">CCMP1005</strain>
    </source>
</reference>
<proteinExistence type="predicted"/>
<feature type="compositionally biased region" description="Basic residues" evidence="2">
    <location>
        <begin position="65"/>
        <end position="78"/>
    </location>
</feature>
<dbReference type="OrthoDB" id="1026733at2759"/>
<dbReference type="InterPro" id="IPR029071">
    <property type="entry name" value="Ubiquitin-like_domsf"/>
</dbReference>
<dbReference type="GO" id="GO:0005783">
    <property type="term" value="C:endoplasmic reticulum"/>
    <property type="evidence" value="ECO:0007669"/>
    <property type="project" value="TreeGrafter"/>
</dbReference>
<gene>
    <name evidence="4" type="ORF">THAOC_35326</name>
</gene>
<evidence type="ECO:0000313" key="4">
    <source>
        <dbReference type="EMBL" id="EJK46031.1"/>
    </source>
</evidence>
<evidence type="ECO:0000313" key="5">
    <source>
        <dbReference type="Proteomes" id="UP000266841"/>
    </source>
</evidence>
<dbReference type="PROSITE" id="PS50033">
    <property type="entry name" value="UBX"/>
    <property type="match status" value="1"/>
</dbReference>
<name>K0RAF1_THAOC</name>
<evidence type="ECO:0000259" key="3">
    <source>
        <dbReference type="PROSITE" id="PS50033"/>
    </source>
</evidence>
<dbReference type="InterPro" id="IPR050730">
    <property type="entry name" value="UBX_domain-protein"/>
</dbReference>
<evidence type="ECO:0000256" key="2">
    <source>
        <dbReference type="SAM" id="MobiDB-lite"/>
    </source>
</evidence>
<dbReference type="PANTHER" id="PTHR23322">
    <property type="entry name" value="FAS-ASSOCIATED PROTEIN"/>
    <property type="match status" value="1"/>
</dbReference>